<dbReference type="Gene3D" id="3.30.70.1390">
    <property type="entry name" value="ROC domain from the Parkinson's disease-associated leucine-rich repeat kinase 2"/>
    <property type="match status" value="1"/>
</dbReference>
<dbReference type="PANTHER" id="PTHR12449:SF18">
    <property type="entry name" value="DEATH DOMAIN-CONTAINING PROTEIN"/>
    <property type="match status" value="1"/>
</dbReference>
<accession>A0AAE0W4K4</accession>
<dbReference type="Proteomes" id="UP001195483">
    <property type="component" value="Unassembled WGS sequence"/>
</dbReference>
<keyword evidence="1" id="KW-0677">Repeat</keyword>
<protein>
    <recommendedName>
        <fullName evidence="7">C-terminal of Roc (COR) domain-containing protein</fullName>
    </recommendedName>
</protein>
<dbReference type="Pfam" id="PF08477">
    <property type="entry name" value="Roc"/>
    <property type="match status" value="1"/>
</dbReference>
<dbReference type="SUPFAM" id="SSF52540">
    <property type="entry name" value="P-loop containing nucleoside triphosphate hydrolases"/>
    <property type="match status" value="1"/>
</dbReference>
<dbReference type="PANTHER" id="PTHR12449">
    <property type="entry name" value="DEATH DOMAIN-CONTAINING PROTEIN"/>
    <property type="match status" value="1"/>
</dbReference>
<feature type="compositionally biased region" description="Basic and acidic residues" evidence="2">
    <location>
        <begin position="103"/>
        <end position="118"/>
    </location>
</feature>
<evidence type="ECO:0000256" key="1">
    <source>
        <dbReference type="ARBA" id="ARBA00022737"/>
    </source>
</evidence>
<dbReference type="InterPro" id="IPR041249">
    <property type="entry name" value="HEPN_DZIP3"/>
</dbReference>
<dbReference type="Pfam" id="PF16095">
    <property type="entry name" value="COR-A"/>
    <property type="match status" value="1"/>
</dbReference>
<dbReference type="InterPro" id="IPR027417">
    <property type="entry name" value="P-loop_NTPase"/>
</dbReference>
<dbReference type="Gene3D" id="3.40.50.300">
    <property type="entry name" value="P-loop containing nucleotide triphosphate hydrolases"/>
    <property type="match status" value="1"/>
</dbReference>
<evidence type="ECO:0000259" key="4">
    <source>
        <dbReference type="Pfam" id="PF18738"/>
    </source>
</evidence>
<evidence type="ECO:0000313" key="6">
    <source>
        <dbReference type="Proteomes" id="UP001195483"/>
    </source>
</evidence>
<sequence>MAAPGGKPEWKLDNVGTLELEHEVEILDQLQPLFLPDVIGEQEGPSVIYDQIEIINQLPGQRQDGDNANDTPESAELPIDQNIDKTSHQPPASTDKTYESGTAEDKSRQHSSSNRDTKMTNLVQSFNERVAGKPKKNIQEATMGIWDFAGHEAFHTTHQTFLTRHAIYLLVADLSKEINTDGGSFCQAEEWLNSIHCCVPRSTAADITKTSNATDTLVTSPSAATSVIYPIPDPAATLSISGTHVTLGEVINATPPVILVGTHVDKIPQSRRQERISRYWKKICNILKDKPTLQHLVDFIAIDNTKTDPQLKTLQNKIVQLARDQPYWGEEVPTSYILMEERFRNLRAHGKKVISLSELGDIDNTLPVPIQNKDPTKDLDVFLRFQHVIGNIIYFSAEGLREIIVLDPQWLVDAQKSLITTETFIHEKGPDIECKWLEFRQQGKLTHEIIDSFWTEENNLEFHDKKEIILKLLEQLNIITRPWTFTEDGGKMEADYFLVPCMLSREPPKEITSPGQDTRLVNSSILSFVFVGKFLPPPIFHRLLAACVAKWQVAKEKSEYLIFSGYCIFDLDLFHRLTLCCRNHVVFARITRMVIDDTRTLDTKWCTRVRKFITLSLKTIISYLDQNLPFELYIQCLPSCGVSEDGMVSVASFQMWYADEGESLTHEHMNYGRLCIAMSSVCTEALKKILITHVPVNYLNINQAILANRTNLSSRGPLNMQQIALVFPDPHCKTVGCLDDFDISLLYILIRNVSSVTEPVTGWGHPPTDQPSRDTTLGASVERIRLCRNDMIAHNSSGMITKSLFDAFWNNIETTICEIECVLGGNVWSTLLERQRKCVVTIYEAHNML</sequence>
<keyword evidence="6" id="KW-1185">Reference proteome</keyword>
<feature type="domain" description="COR" evidence="3">
    <location>
        <begin position="333"/>
        <end position="503"/>
    </location>
</feature>
<dbReference type="InterPro" id="IPR039788">
    <property type="entry name" value="NOL4/NOL4L"/>
</dbReference>
<dbReference type="AlphaFoldDB" id="A0AAE0W4K4"/>
<dbReference type="Pfam" id="PF18738">
    <property type="entry name" value="HEPN_DZIP3"/>
    <property type="match status" value="1"/>
</dbReference>
<proteinExistence type="predicted"/>
<reference evidence="5" key="3">
    <citation type="submission" date="2023-05" db="EMBL/GenBank/DDBJ databases">
        <authorList>
            <person name="Smith C.H."/>
        </authorList>
    </citation>
    <scope>NUCLEOTIDE SEQUENCE</scope>
    <source>
        <strain evidence="5">CHS0354</strain>
        <tissue evidence="5">Mantle</tissue>
    </source>
</reference>
<dbReference type="InterPro" id="IPR032171">
    <property type="entry name" value="COR-A"/>
</dbReference>
<evidence type="ECO:0000313" key="5">
    <source>
        <dbReference type="EMBL" id="KAK3600272.1"/>
    </source>
</evidence>
<feature type="domain" description="DZIP3-like HEPN" evidence="4">
    <location>
        <begin position="710"/>
        <end position="820"/>
    </location>
</feature>
<name>A0AAE0W4K4_9BIVA</name>
<reference evidence="5" key="1">
    <citation type="journal article" date="2021" name="Genome Biol. Evol.">
        <title>A High-Quality Reference Genome for a Parasitic Bivalve with Doubly Uniparental Inheritance (Bivalvia: Unionida).</title>
        <authorList>
            <person name="Smith C.H."/>
        </authorList>
    </citation>
    <scope>NUCLEOTIDE SEQUENCE</scope>
    <source>
        <strain evidence="5">CHS0354</strain>
    </source>
</reference>
<evidence type="ECO:0000256" key="2">
    <source>
        <dbReference type="SAM" id="MobiDB-lite"/>
    </source>
</evidence>
<gene>
    <name evidence="5" type="ORF">CHS0354_039088</name>
</gene>
<organism evidence="5 6">
    <name type="scientific">Potamilus streckersoni</name>
    <dbReference type="NCBI Taxonomy" id="2493646"/>
    <lineage>
        <taxon>Eukaryota</taxon>
        <taxon>Metazoa</taxon>
        <taxon>Spiralia</taxon>
        <taxon>Lophotrochozoa</taxon>
        <taxon>Mollusca</taxon>
        <taxon>Bivalvia</taxon>
        <taxon>Autobranchia</taxon>
        <taxon>Heteroconchia</taxon>
        <taxon>Palaeoheterodonta</taxon>
        <taxon>Unionida</taxon>
        <taxon>Unionoidea</taxon>
        <taxon>Unionidae</taxon>
        <taxon>Ambleminae</taxon>
        <taxon>Lampsilini</taxon>
        <taxon>Potamilus</taxon>
    </lineage>
</organism>
<feature type="region of interest" description="Disordered" evidence="2">
    <location>
        <begin position="60"/>
        <end position="120"/>
    </location>
</feature>
<evidence type="ECO:0008006" key="7">
    <source>
        <dbReference type="Google" id="ProtNLM"/>
    </source>
</evidence>
<evidence type="ECO:0000259" key="3">
    <source>
        <dbReference type="Pfam" id="PF16095"/>
    </source>
</evidence>
<comment type="caution">
    <text evidence="5">The sequence shown here is derived from an EMBL/GenBank/DDBJ whole genome shotgun (WGS) entry which is preliminary data.</text>
</comment>
<dbReference type="EMBL" id="JAEAOA010002277">
    <property type="protein sequence ID" value="KAK3600272.1"/>
    <property type="molecule type" value="Genomic_DNA"/>
</dbReference>
<reference evidence="5" key="2">
    <citation type="journal article" date="2021" name="Genome Biol. Evol.">
        <title>Developing a high-quality reference genome for a parasitic bivalve with doubly uniparental inheritance (Bivalvia: Unionida).</title>
        <authorList>
            <person name="Smith C.H."/>
        </authorList>
    </citation>
    <scope>NUCLEOTIDE SEQUENCE</scope>
    <source>
        <strain evidence="5">CHS0354</strain>
        <tissue evidence="5">Mantle</tissue>
    </source>
</reference>